<proteinExistence type="predicted"/>
<dbReference type="EMBL" id="CP060790">
    <property type="protein sequence ID" value="QNP58970.1"/>
    <property type="molecule type" value="Genomic_DNA"/>
</dbReference>
<protein>
    <submittedName>
        <fullName evidence="6">PAS domain-containing protein</fullName>
    </submittedName>
</protein>
<keyword evidence="7" id="KW-1185">Reference proteome</keyword>
<dbReference type="PANTHER" id="PTHR44688">
    <property type="entry name" value="DNA-BINDING TRANSCRIPTIONAL ACTIVATOR DEVR_DOSR"/>
    <property type="match status" value="1"/>
</dbReference>
<dbReference type="Pfam" id="PF13426">
    <property type="entry name" value="PAS_9"/>
    <property type="match status" value="1"/>
</dbReference>
<dbReference type="KEGG" id="amon:H9L24_19040"/>
<dbReference type="GO" id="GO:0006355">
    <property type="term" value="P:regulation of DNA-templated transcription"/>
    <property type="evidence" value="ECO:0007669"/>
    <property type="project" value="InterPro"/>
</dbReference>
<dbReference type="CDD" id="cd00130">
    <property type="entry name" value="PAS"/>
    <property type="match status" value="1"/>
</dbReference>
<feature type="domain" description="PAS" evidence="5">
    <location>
        <begin position="17"/>
        <end position="43"/>
    </location>
</feature>
<dbReference type="InterPro" id="IPR016032">
    <property type="entry name" value="Sig_transdc_resp-reg_C-effctor"/>
</dbReference>
<gene>
    <name evidence="6" type="ORF">H9L24_19040</name>
</gene>
<keyword evidence="2" id="KW-0238">DNA-binding</keyword>
<evidence type="ECO:0000256" key="1">
    <source>
        <dbReference type="ARBA" id="ARBA00023015"/>
    </source>
</evidence>
<keyword evidence="1" id="KW-0805">Transcription regulation</keyword>
<dbReference type="Pfam" id="PF00196">
    <property type="entry name" value="GerE"/>
    <property type="match status" value="1"/>
</dbReference>
<keyword evidence="3" id="KW-0804">Transcription</keyword>
<dbReference type="InterPro" id="IPR036388">
    <property type="entry name" value="WH-like_DNA-bd_sf"/>
</dbReference>
<evidence type="ECO:0000313" key="6">
    <source>
        <dbReference type="EMBL" id="QNP58970.1"/>
    </source>
</evidence>
<dbReference type="Proteomes" id="UP000516057">
    <property type="component" value="Chromosome"/>
</dbReference>
<dbReference type="PANTHER" id="PTHR44688:SF16">
    <property type="entry name" value="DNA-BINDING TRANSCRIPTIONAL ACTIVATOR DEVR_DOSR"/>
    <property type="match status" value="1"/>
</dbReference>
<evidence type="ECO:0000313" key="7">
    <source>
        <dbReference type="Proteomes" id="UP000516057"/>
    </source>
</evidence>
<organism evidence="6 7">
    <name type="scientific">Paenacidovorax monticola</name>
    <dbReference type="NCBI Taxonomy" id="1926868"/>
    <lineage>
        <taxon>Bacteria</taxon>
        <taxon>Pseudomonadati</taxon>
        <taxon>Pseudomonadota</taxon>
        <taxon>Betaproteobacteria</taxon>
        <taxon>Burkholderiales</taxon>
        <taxon>Comamonadaceae</taxon>
        <taxon>Paenacidovorax</taxon>
    </lineage>
</organism>
<feature type="domain" description="HTH luxR-type" evidence="4">
    <location>
        <begin position="106"/>
        <end position="171"/>
    </location>
</feature>
<dbReference type="InterPro" id="IPR035965">
    <property type="entry name" value="PAS-like_dom_sf"/>
</dbReference>
<dbReference type="SUPFAM" id="SSF46894">
    <property type="entry name" value="C-terminal effector domain of the bipartite response regulators"/>
    <property type="match status" value="1"/>
</dbReference>
<dbReference type="SMART" id="SM00421">
    <property type="entry name" value="HTH_LUXR"/>
    <property type="match status" value="1"/>
</dbReference>
<name>A0A7H0HEK4_9BURK</name>
<dbReference type="AlphaFoldDB" id="A0A7H0HEK4"/>
<dbReference type="InterPro" id="IPR000014">
    <property type="entry name" value="PAS"/>
</dbReference>
<evidence type="ECO:0000256" key="2">
    <source>
        <dbReference type="ARBA" id="ARBA00023125"/>
    </source>
</evidence>
<evidence type="ECO:0000259" key="4">
    <source>
        <dbReference type="PROSITE" id="PS50043"/>
    </source>
</evidence>
<dbReference type="SUPFAM" id="SSF55785">
    <property type="entry name" value="PYP-like sensor domain (PAS domain)"/>
    <property type="match status" value="1"/>
</dbReference>
<dbReference type="GO" id="GO:0003677">
    <property type="term" value="F:DNA binding"/>
    <property type="evidence" value="ECO:0007669"/>
    <property type="project" value="UniProtKB-KW"/>
</dbReference>
<accession>A0A7H0HEK4</accession>
<dbReference type="CDD" id="cd06170">
    <property type="entry name" value="LuxR_C_like"/>
    <property type="match status" value="1"/>
</dbReference>
<evidence type="ECO:0000256" key="3">
    <source>
        <dbReference type="ARBA" id="ARBA00023163"/>
    </source>
</evidence>
<dbReference type="NCBIfam" id="TIGR00229">
    <property type="entry name" value="sensory_box"/>
    <property type="match status" value="1"/>
</dbReference>
<reference evidence="6 7" key="1">
    <citation type="submission" date="2020-08" db="EMBL/GenBank/DDBJ databases">
        <title>Genome sequence of Acidovorax monticola KACC 19171T.</title>
        <authorList>
            <person name="Hyun D.-W."/>
            <person name="Bae J.-W."/>
        </authorList>
    </citation>
    <scope>NUCLEOTIDE SEQUENCE [LARGE SCALE GENOMIC DNA]</scope>
    <source>
        <strain evidence="6 7">KACC 19171</strain>
    </source>
</reference>
<dbReference type="Gene3D" id="1.10.10.10">
    <property type="entry name" value="Winged helix-like DNA-binding domain superfamily/Winged helix DNA-binding domain"/>
    <property type="match status" value="1"/>
</dbReference>
<sequence length="171" mass="18932">MAPVGLLVARRRVVHSYNPAFCQMFGYAPDALVGRSLEQLYPSGSEYEHIGERALCAMQASGTYADERIMRKQDGALFWCHVSGRAIDRADPFAAAVWAFEDISSARPVTAELTARERQIAQLLVTGQSSKLIARALQISPRTVEAHRARLMRKFGVSAMGELIARLMGRH</sequence>
<dbReference type="PRINTS" id="PR00038">
    <property type="entry name" value="HTHLUXR"/>
</dbReference>
<dbReference type="Gene3D" id="3.30.450.20">
    <property type="entry name" value="PAS domain"/>
    <property type="match status" value="1"/>
</dbReference>
<evidence type="ECO:0000259" key="5">
    <source>
        <dbReference type="PROSITE" id="PS50112"/>
    </source>
</evidence>
<dbReference type="PROSITE" id="PS00622">
    <property type="entry name" value="HTH_LUXR_1"/>
    <property type="match status" value="1"/>
</dbReference>
<dbReference type="InterPro" id="IPR000792">
    <property type="entry name" value="Tscrpt_reg_LuxR_C"/>
</dbReference>
<dbReference type="PROSITE" id="PS50043">
    <property type="entry name" value="HTH_LUXR_2"/>
    <property type="match status" value="1"/>
</dbReference>
<dbReference type="PROSITE" id="PS50112">
    <property type="entry name" value="PAS"/>
    <property type="match status" value="1"/>
</dbReference>